<dbReference type="EMBL" id="ASHM01038470">
    <property type="protein sequence ID" value="PNX80699.1"/>
    <property type="molecule type" value="Genomic_DNA"/>
</dbReference>
<feature type="non-terminal residue" evidence="1">
    <location>
        <position position="1"/>
    </location>
</feature>
<reference evidence="1 2" key="1">
    <citation type="journal article" date="2014" name="Am. J. Bot.">
        <title>Genome assembly and annotation for red clover (Trifolium pratense; Fabaceae).</title>
        <authorList>
            <person name="Istvanek J."/>
            <person name="Jaros M."/>
            <person name="Krenek A."/>
            <person name="Repkova J."/>
        </authorList>
    </citation>
    <scope>NUCLEOTIDE SEQUENCE [LARGE SCALE GENOMIC DNA]</scope>
    <source>
        <strain evidence="2">cv. Tatra</strain>
        <tissue evidence="1">Young leaves</tissue>
    </source>
</reference>
<proteinExistence type="predicted"/>
<gene>
    <name evidence="1" type="ORF">L195_g036708</name>
</gene>
<sequence length="81" mass="9005">GSVPYFDTGETLSSVETSYVESKGDVGDEEDKGLWTVLDIIQVLGRAFFLCRLNALLSNSCEVYMCMGHMEGEKWESSSQQ</sequence>
<accession>A0A2K3LQA3</accession>
<comment type="caution">
    <text evidence="1">The sequence shown here is derived from an EMBL/GenBank/DDBJ whole genome shotgun (WGS) entry which is preliminary data.</text>
</comment>
<organism evidence="1 2">
    <name type="scientific">Trifolium pratense</name>
    <name type="common">Red clover</name>
    <dbReference type="NCBI Taxonomy" id="57577"/>
    <lineage>
        <taxon>Eukaryota</taxon>
        <taxon>Viridiplantae</taxon>
        <taxon>Streptophyta</taxon>
        <taxon>Embryophyta</taxon>
        <taxon>Tracheophyta</taxon>
        <taxon>Spermatophyta</taxon>
        <taxon>Magnoliopsida</taxon>
        <taxon>eudicotyledons</taxon>
        <taxon>Gunneridae</taxon>
        <taxon>Pentapetalae</taxon>
        <taxon>rosids</taxon>
        <taxon>fabids</taxon>
        <taxon>Fabales</taxon>
        <taxon>Fabaceae</taxon>
        <taxon>Papilionoideae</taxon>
        <taxon>50 kb inversion clade</taxon>
        <taxon>NPAAA clade</taxon>
        <taxon>Hologalegina</taxon>
        <taxon>IRL clade</taxon>
        <taxon>Trifolieae</taxon>
        <taxon>Trifolium</taxon>
    </lineage>
</organism>
<evidence type="ECO:0000313" key="1">
    <source>
        <dbReference type="EMBL" id="PNX80699.1"/>
    </source>
</evidence>
<dbReference type="AlphaFoldDB" id="A0A2K3LQA3"/>
<dbReference type="Proteomes" id="UP000236291">
    <property type="component" value="Unassembled WGS sequence"/>
</dbReference>
<name>A0A2K3LQA3_TRIPR</name>
<evidence type="ECO:0000313" key="2">
    <source>
        <dbReference type="Proteomes" id="UP000236291"/>
    </source>
</evidence>
<reference evidence="1 2" key="2">
    <citation type="journal article" date="2017" name="Front. Plant Sci.">
        <title>Gene Classification and Mining of Molecular Markers Useful in Red Clover (Trifolium pratense) Breeding.</title>
        <authorList>
            <person name="Istvanek J."/>
            <person name="Dluhosova J."/>
            <person name="Dluhos P."/>
            <person name="Patkova L."/>
            <person name="Nedelnik J."/>
            <person name="Repkova J."/>
        </authorList>
    </citation>
    <scope>NUCLEOTIDE SEQUENCE [LARGE SCALE GENOMIC DNA]</scope>
    <source>
        <strain evidence="2">cv. Tatra</strain>
        <tissue evidence="1">Young leaves</tissue>
    </source>
</reference>
<protein>
    <submittedName>
        <fullName evidence="1">Uncharacterized protein</fullName>
    </submittedName>
</protein>